<dbReference type="GO" id="GO:0016559">
    <property type="term" value="P:peroxisome fission"/>
    <property type="evidence" value="ECO:0000318"/>
    <property type="project" value="GO_Central"/>
</dbReference>
<dbReference type="OMA" id="AYHPTVA"/>
<dbReference type="OrthoDB" id="411017at2759"/>
<dbReference type="KEGG" id="ago:AGOS_AGR400W"/>
<dbReference type="GeneID" id="4623370"/>
<keyword evidence="2" id="KW-0472">Membrane</keyword>
<dbReference type="FunCoup" id="Q74Z07">
    <property type="interactions" value="268"/>
</dbReference>
<reference evidence="5 6" key="1">
    <citation type="journal article" date="2004" name="Science">
        <title>The Ashbya gossypii genome as a tool for mapping the ancient Saccharomyces cerevisiae genome.</title>
        <authorList>
            <person name="Dietrich F.S."/>
            <person name="Voegeli S."/>
            <person name="Brachat S."/>
            <person name="Lerch A."/>
            <person name="Gates K."/>
            <person name="Steiner S."/>
            <person name="Mohr C."/>
            <person name="Pohlmann R."/>
            <person name="Luedi P."/>
            <person name="Choi S."/>
            <person name="Wing R.A."/>
            <person name="Flavier A."/>
            <person name="Gaffney T.D."/>
            <person name="Philippsen P."/>
        </authorList>
    </citation>
    <scope>NUCLEOTIDE SEQUENCE [LARGE SCALE GENOMIC DNA]</scope>
    <source>
        <strain evidence="6">ATCC 10895 / CBS 109.51 / FGSC 9923 / NRRL Y-1056</strain>
    </source>
</reference>
<gene>
    <name evidence="5" type="ORF">AGOS_AGR400W</name>
</gene>
<evidence type="ECO:0000313" key="5">
    <source>
        <dbReference type="EMBL" id="AAS54890.1"/>
    </source>
</evidence>
<keyword evidence="1" id="KW-0962">Peroxisome biogenesis</keyword>
<dbReference type="PANTHER" id="PTHR12652">
    <property type="entry name" value="PEROXISOMAL BIOGENESIS FACTOR 11"/>
    <property type="match status" value="1"/>
</dbReference>
<reference evidence="6" key="2">
    <citation type="journal article" date="2013" name="G3 (Bethesda)">
        <title>Genomes of Ashbya fungi isolated from insects reveal four mating-type loci, numerous translocations, lack of transposons, and distinct gene duplications.</title>
        <authorList>
            <person name="Dietrich F.S."/>
            <person name="Voegeli S."/>
            <person name="Kuo S."/>
            <person name="Philippsen P."/>
        </authorList>
    </citation>
    <scope>GENOME REANNOTATION</scope>
    <source>
        <strain evidence="6">ATCC 10895 / CBS 109.51 / FGSC 9923 / NRRL Y-1056</strain>
    </source>
</reference>
<dbReference type="Proteomes" id="UP000000591">
    <property type="component" value="Chromosome VII"/>
</dbReference>
<sequence length="226" mass="25772">MVCDSVIYHPTLTRLVRYLDSTAGREKTLRLLQYLCRFLGFQYKSVLARQLQAQFTVTRKLLRFLKPLNHMQLAAKLYDNKIGPDELLRVAGVVKNMFSAAYLALDQVNLLRMLRIVPTTPLTATRLPRWTNWMWFGALVAGIVSDLRTLEVSQRRLATASPEKDARQLSKTQEERFRAVRRLIWDCLDMFIVLNNLSFLGAHDGSVGLAGVATSLFGIQDLWNAS</sequence>
<dbReference type="eggNOG" id="KOG4186">
    <property type="taxonomic scope" value="Eukaryota"/>
</dbReference>
<name>Q74Z07_EREGS</name>
<keyword evidence="6" id="KW-1185">Reference proteome</keyword>
<dbReference type="PANTHER" id="PTHR12652:SF50">
    <property type="entry name" value="PEROXIN 11"/>
    <property type="match status" value="1"/>
</dbReference>
<dbReference type="InterPro" id="IPR008733">
    <property type="entry name" value="PEX11"/>
</dbReference>
<keyword evidence="3" id="KW-0576">Peroxisome</keyword>
<dbReference type="InParanoid" id="Q74Z07"/>
<dbReference type="AlphaFoldDB" id="Q74Z07"/>
<dbReference type="EMBL" id="AE016820">
    <property type="protein sequence ID" value="AAS54890.1"/>
    <property type="molecule type" value="Genomic_DNA"/>
</dbReference>
<dbReference type="RefSeq" id="NP_987066.1">
    <property type="nucleotide sequence ID" value="NM_212128.1"/>
</dbReference>
<accession>Q74Z07</accession>
<organism evidence="5 6">
    <name type="scientific">Eremothecium gossypii (strain ATCC 10895 / CBS 109.51 / FGSC 9923 / NRRL Y-1056)</name>
    <name type="common">Yeast</name>
    <name type="synonym">Ashbya gossypii</name>
    <dbReference type="NCBI Taxonomy" id="284811"/>
    <lineage>
        <taxon>Eukaryota</taxon>
        <taxon>Fungi</taxon>
        <taxon>Dikarya</taxon>
        <taxon>Ascomycota</taxon>
        <taxon>Saccharomycotina</taxon>
        <taxon>Saccharomycetes</taxon>
        <taxon>Saccharomycetales</taxon>
        <taxon>Saccharomycetaceae</taxon>
        <taxon>Eremothecium</taxon>
    </lineage>
</organism>
<proteinExistence type="predicted"/>
<evidence type="ECO:0000256" key="4">
    <source>
        <dbReference type="ARBA" id="ARBA00046271"/>
    </source>
</evidence>
<dbReference type="HOGENOM" id="CLU_049216_0_1_1"/>
<evidence type="ECO:0000256" key="3">
    <source>
        <dbReference type="ARBA" id="ARBA00023140"/>
    </source>
</evidence>
<dbReference type="Pfam" id="PF05648">
    <property type="entry name" value="PEX11"/>
    <property type="match status" value="1"/>
</dbReference>
<evidence type="ECO:0000256" key="1">
    <source>
        <dbReference type="ARBA" id="ARBA00022593"/>
    </source>
</evidence>
<dbReference type="GO" id="GO:0005778">
    <property type="term" value="C:peroxisomal membrane"/>
    <property type="evidence" value="ECO:0000318"/>
    <property type="project" value="GO_Central"/>
</dbReference>
<dbReference type="STRING" id="284811.Q74Z07"/>
<evidence type="ECO:0000256" key="2">
    <source>
        <dbReference type="ARBA" id="ARBA00023136"/>
    </source>
</evidence>
<protein>
    <submittedName>
        <fullName evidence="5">AGR400Wp</fullName>
    </submittedName>
</protein>
<evidence type="ECO:0000313" key="6">
    <source>
        <dbReference type="Proteomes" id="UP000000591"/>
    </source>
</evidence>
<comment type="subcellular location">
    <subcellularLocation>
        <location evidence="4">Peroxisome membrane</location>
    </subcellularLocation>
</comment>